<dbReference type="AlphaFoldDB" id="A0A2I0LBP9"/>
<evidence type="ECO:0000313" key="3">
    <source>
        <dbReference type="Proteomes" id="UP000233551"/>
    </source>
</evidence>
<proteinExistence type="predicted"/>
<accession>A0A2I0LBP9</accession>
<keyword evidence="3" id="KW-1185">Reference proteome</keyword>
<protein>
    <submittedName>
        <fullName evidence="2">Uncharacterized protein</fullName>
    </submittedName>
</protein>
<evidence type="ECO:0000256" key="1">
    <source>
        <dbReference type="SAM" id="MobiDB-lite"/>
    </source>
</evidence>
<organism evidence="2 3">
    <name type="scientific">Punica granatum</name>
    <name type="common">Pomegranate</name>
    <dbReference type="NCBI Taxonomy" id="22663"/>
    <lineage>
        <taxon>Eukaryota</taxon>
        <taxon>Viridiplantae</taxon>
        <taxon>Streptophyta</taxon>
        <taxon>Embryophyta</taxon>
        <taxon>Tracheophyta</taxon>
        <taxon>Spermatophyta</taxon>
        <taxon>Magnoliopsida</taxon>
        <taxon>eudicotyledons</taxon>
        <taxon>Gunneridae</taxon>
        <taxon>Pentapetalae</taxon>
        <taxon>rosids</taxon>
        <taxon>malvids</taxon>
        <taxon>Myrtales</taxon>
        <taxon>Lythraceae</taxon>
        <taxon>Punica</taxon>
    </lineage>
</organism>
<comment type="caution">
    <text evidence="2">The sequence shown here is derived from an EMBL/GenBank/DDBJ whole genome shotgun (WGS) entry which is preliminary data.</text>
</comment>
<gene>
    <name evidence="2" type="ORF">CRG98_001452</name>
</gene>
<dbReference type="Proteomes" id="UP000233551">
    <property type="component" value="Unassembled WGS sequence"/>
</dbReference>
<reference evidence="2 3" key="1">
    <citation type="submission" date="2017-11" db="EMBL/GenBank/DDBJ databases">
        <title>De-novo sequencing of pomegranate (Punica granatum L.) genome.</title>
        <authorList>
            <person name="Akparov Z."/>
            <person name="Amiraslanov A."/>
            <person name="Hajiyeva S."/>
            <person name="Abbasov M."/>
            <person name="Kaur K."/>
            <person name="Hamwieh A."/>
            <person name="Solovyev V."/>
            <person name="Salamov A."/>
            <person name="Braich B."/>
            <person name="Kosarev P."/>
            <person name="Mahmoud A."/>
            <person name="Hajiyev E."/>
            <person name="Babayeva S."/>
            <person name="Izzatullayeva V."/>
            <person name="Mammadov A."/>
            <person name="Mammadov A."/>
            <person name="Sharifova S."/>
            <person name="Ojaghi J."/>
            <person name="Eynullazada K."/>
            <person name="Bayramov B."/>
            <person name="Abdulazimova A."/>
            <person name="Shahmuradov I."/>
        </authorList>
    </citation>
    <scope>NUCLEOTIDE SEQUENCE [LARGE SCALE GENOMIC DNA]</scope>
    <source>
        <strain evidence="3">cv. AG2017</strain>
        <tissue evidence="2">Leaf</tissue>
    </source>
</reference>
<evidence type="ECO:0000313" key="2">
    <source>
        <dbReference type="EMBL" id="PKI78124.1"/>
    </source>
</evidence>
<name>A0A2I0LBP9_PUNGR</name>
<feature type="compositionally biased region" description="Polar residues" evidence="1">
    <location>
        <begin position="100"/>
        <end position="110"/>
    </location>
</feature>
<feature type="non-terminal residue" evidence="2">
    <location>
        <position position="1"/>
    </location>
</feature>
<feature type="region of interest" description="Disordered" evidence="1">
    <location>
        <begin position="44"/>
        <end position="110"/>
    </location>
</feature>
<dbReference type="EMBL" id="PGOL01000060">
    <property type="protein sequence ID" value="PKI78124.1"/>
    <property type="molecule type" value="Genomic_DNA"/>
</dbReference>
<sequence length="110" mass="11990">VSFPVPWESPITTAFSVLSVRRAQRCSSLARPFQSRLLLPSLSRDLPRGSVTPRTTAIPDGICSSRSRRLVGNSPQLQAAVRPVSPIHRRPHPRPDNRRGSVTGSLSSSP</sequence>